<dbReference type="Proteomes" id="UP000623467">
    <property type="component" value="Unassembled WGS sequence"/>
</dbReference>
<evidence type="ECO:0000256" key="1">
    <source>
        <dbReference type="SAM" id="MobiDB-lite"/>
    </source>
</evidence>
<sequence length="456" mass="47684">MATPSIAITTPTPPRASTGFRLLYRGGLSLPDSHLLLDGLTFAVDTRHAEQQLLASPLALALESMRGRPSLRWLGTTTLAATPHLDHSGGAILLDIHPAATLTRIYFENTFCLEPNGTDVGIKVALGDSDGPETTLMLIFATPREPGSGDLQLVVARITPAPPPQSHLRLPRPDDPTPRRPPLRFFDRTASAAASASSSSLFGVSARPMKRTGSVASLGSGVRVGMELEPADSKNFKIPSAPVPRAGKERAHSMDVDRDEEDVFGGTGAGDESEAETQMEKANKTIIKQSATHLLALSLPKSHPEYKDVYGAVYRGVGFALRSTLKKSAVDLKTVERLVRIHVNMYVPGDARAAAGGSGAGAGAGGGKTGGSGSGNETRRDDIDCLLELSYDRQKATPTSAGGKGLGVHAGATVPSPPFALLELSDALVFLPQLISRDALVTVAAAATTTCTPAPL</sequence>
<dbReference type="Pfam" id="PF18596">
    <property type="entry name" value="Sld7_C"/>
    <property type="match status" value="1"/>
</dbReference>
<dbReference type="AlphaFoldDB" id="A0A8H6YJW5"/>
<organism evidence="3 4">
    <name type="scientific">Mycena sanguinolenta</name>
    <dbReference type="NCBI Taxonomy" id="230812"/>
    <lineage>
        <taxon>Eukaryota</taxon>
        <taxon>Fungi</taxon>
        <taxon>Dikarya</taxon>
        <taxon>Basidiomycota</taxon>
        <taxon>Agaricomycotina</taxon>
        <taxon>Agaricomycetes</taxon>
        <taxon>Agaricomycetidae</taxon>
        <taxon>Agaricales</taxon>
        <taxon>Marasmiineae</taxon>
        <taxon>Mycenaceae</taxon>
        <taxon>Mycena</taxon>
    </lineage>
</organism>
<feature type="compositionally biased region" description="Gly residues" evidence="1">
    <location>
        <begin position="357"/>
        <end position="374"/>
    </location>
</feature>
<comment type="caution">
    <text evidence="3">The sequence shown here is derived from an EMBL/GenBank/DDBJ whole genome shotgun (WGS) entry which is preliminary data.</text>
</comment>
<feature type="region of interest" description="Disordered" evidence="1">
    <location>
        <begin position="161"/>
        <end position="182"/>
    </location>
</feature>
<dbReference type="InterPro" id="IPR041260">
    <property type="entry name" value="Sld7_C"/>
</dbReference>
<keyword evidence="4" id="KW-1185">Reference proteome</keyword>
<feature type="compositionally biased region" description="Basic and acidic residues" evidence="1">
    <location>
        <begin position="246"/>
        <end position="256"/>
    </location>
</feature>
<reference evidence="3" key="1">
    <citation type="submission" date="2020-05" db="EMBL/GenBank/DDBJ databases">
        <title>Mycena genomes resolve the evolution of fungal bioluminescence.</title>
        <authorList>
            <person name="Tsai I.J."/>
        </authorList>
    </citation>
    <scope>NUCLEOTIDE SEQUENCE</scope>
    <source>
        <strain evidence="3">160909Yilan</strain>
    </source>
</reference>
<proteinExistence type="predicted"/>
<name>A0A8H6YJW5_9AGAR</name>
<feature type="domain" description="Sld7 C-terminal" evidence="2">
    <location>
        <begin position="298"/>
        <end position="347"/>
    </location>
</feature>
<evidence type="ECO:0000313" key="4">
    <source>
        <dbReference type="Proteomes" id="UP000623467"/>
    </source>
</evidence>
<dbReference type="OrthoDB" id="5599874at2759"/>
<dbReference type="EMBL" id="JACAZH010000008">
    <property type="protein sequence ID" value="KAF7361208.1"/>
    <property type="molecule type" value="Genomic_DNA"/>
</dbReference>
<protein>
    <submittedName>
        <fullName evidence="3">VPS9 domain-containing protein</fullName>
    </submittedName>
</protein>
<gene>
    <name evidence="3" type="ORF">MSAN_01152900</name>
</gene>
<accession>A0A8H6YJW5</accession>
<evidence type="ECO:0000259" key="2">
    <source>
        <dbReference type="Pfam" id="PF18596"/>
    </source>
</evidence>
<feature type="region of interest" description="Disordered" evidence="1">
    <location>
        <begin position="357"/>
        <end position="379"/>
    </location>
</feature>
<feature type="region of interest" description="Disordered" evidence="1">
    <location>
        <begin position="235"/>
        <end position="276"/>
    </location>
</feature>
<evidence type="ECO:0000313" key="3">
    <source>
        <dbReference type="EMBL" id="KAF7361208.1"/>
    </source>
</evidence>